<dbReference type="EC" id="4.4.1.13" evidence="2"/>
<dbReference type="InterPro" id="IPR004839">
    <property type="entry name" value="Aminotransferase_I/II_large"/>
</dbReference>
<dbReference type="Gene3D" id="3.40.640.10">
    <property type="entry name" value="Type I PLP-dependent aspartate aminotransferase-like (Major domain)"/>
    <property type="match status" value="1"/>
</dbReference>
<dbReference type="InterPro" id="IPR015421">
    <property type="entry name" value="PyrdxlP-dep_Trfase_major"/>
</dbReference>
<dbReference type="SUPFAM" id="SSF53383">
    <property type="entry name" value="PLP-dependent transferases"/>
    <property type="match status" value="1"/>
</dbReference>
<dbReference type="InterPro" id="IPR015422">
    <property type="entry name" value="PyrdxlP-dep_Trfase_small"/>
</dbReference>
<dbReference type="CDD" id="cd00609">
    <property type="entry name" value="AAT_like"/>
    <property type="match status" value="1"/>
</dbReference>
<dbReference type="InterPro" id="IPR015424">
    <property type="entry name" value="PyrdxlP-dep_Trfase"/>
</dbReference>
<dbReference type="Pfam" id="PF00155">
    <property type="entry name" value="Aminotran_1_2"/>
    <property type="match status" value="1"/>
</dbReference>
<dbReference type="Proteomes" id="UP000198893">
    <property type="component" value="Unassembled WGS sequence"/>
</dbReference>
<dbReference type="STRING" id="569882.SAMN04490248_10722"/>
<dbReference type="RefSeq" id="WP_093117189.1">
    <property type="nucleotide sequence ID" value="NZ_FODS01000007.1"/>
</dbReference>
<name>A0A1H8QT42_9RHOB</name>
<proteinExistence type="inferred from homology"/>
<reference evidence="7 8" key="1">
    <citation type="submission" date="2016-10" db="EMBL/GenBank/DDBJ databases">
        <authorList>
            <person name="de Groot N.N."/>
        </authorList>
    </citation>
    <scope>NUCLEOTIDE SEQUENCE [LARGE SCALE GENOMIC DNA]</scope>
    <source>
        <strain evidence="7 8">DSM 27842</strain>
    </source>
</reference>
<gene>
    <name evidence="7" type="ORF">SAMN04490248_10722</name>
</gene>
<evidence type="ECO:0000313" key="7">
    <source>
        <dbReference type="EMBL" id="SEO57003.1"/>
    </source>
</evidence>
<dbReference type="OrthoDB" id="3224382at2"/>
<dbReference type="InterPro" id="IPR051798">
    <property type="entry name" value="Class-II_PLP-Dep_Aminotrans"/>
</dbReference>
<organism evidence="7 8">
    <name type="scientific">Salinihabitans flavidus</name>
    <dbReference type="NCBI Taxonomy" id="569882"/>
    <lineage>
        <taxon>Bacteria</taxon>
        <taxon>Pseudomonadati</taxon>
        <taxon>Pseudomonadota</taxon>
        <taxon>Alphaproteobacteria</taxon>
        <taxon>Rhodobacterales</taxon>
        <taxon>Roseobacteraceae</taxon>
        <taxon>Salinihabitans</taxon>
    </lineage>
</organism>
<sequence>MNFDEIIDRRGTDSAKWDMMERAFGVPPEDGIAMWVADMDFRAPDFLQDAVQRLLETANYGYFSGMETFHEAVQWWMKTRHNWRIESDWIFVTHGLGNGIAMTLQALTAPGDRIVTFTPVYHEFQAKIERNGRVNTQLPLRLRENGTYDMDFDAYEAMMTGKEKVALISAPHNPAGRVWTRDELEALADFCLRHDLILISDEIHHDLVLPGYSHLNAHVALPQIADRLVVMTAASKTFNIAGARTGCVIIPDDALQERFAKFFRQFDISPNLLGVDLTRAAYSPAGADWVDALNIYLDGNYRAFKDGVDAIPGLTAMPMEATYLAWVDFAGTGMAREEFQDRIYKDARIAATPGQTLGRGGESFMRFNLGTPRARVEEAVARLSAAFGDLQ</sequence>
<feature type="domain" description="Aminotransferase class I/classII large" evidence="6">
    <location>
        <begin position="56"/>
        <end position="383"/>
    </location>
</feature>
<comment type="similarity">
    <text evidence="5">Belongs to the class-II pyridoxal-phosphate-dependent aminotransferase family. MalY/PatB cystathionine beta-lyase subfamily.</text>
</comment>
<dbReference type="Gene3D" id="3.90.1150.10">
    <property type="entry name" value="Aspartate Aminotransferase, domain 1"/>
    <property type="match status" value="1"/>
</dbReference>
<comment type="cofactor">
    <cofactor evidence="1">
        <name>pyridoxal 5'-phosphate</name>
        <dbReference type="ChEBI" id="CHEBI:597326"/>
    </cofactor>
</comment>
<accession>A0A1H8QT42</accession>
<dbReference type="AlphaFoldDB" id="A0A1H8QT42"/>
<dbReference type="NCBIfam" id="TIGR04350">
    <property type="entry name" value="C_S_lyase_PatB"/>
    <property type="match status" value="1"/>
</dbReference>
<dbReference type="GO" id="GO:0030170">
    <property type="term" value="F:pyridoxal phosphate binding"/>
    <property type="evidence" value="ECO:0007669"/>
    <property type="project" value="InterPro"/>
</dbReference>
<dbReference type="PANTHER" id="PTHR43525:SF1">
    <property type="entry name" value="PROTEIN MALY"/>
    <property type="match status" value="1"/>
</dbReference>
<evidence type="ECO:0000256" key="2">
    <source>
        <dbReference type="ARBA" id="ARBA00012224"/>
    </source>
</evidence>
<dbReference type="InterPro" id="IPR027619">
    <property type="entry name" value="C-S_lyase_PatB-like"/>
</dbReference>
<evidence type="ECO:0000256" key="4">
    <source>
        <dbReference type="ARBA" id="ARBA00023239"/>
    </source>
</evidence>
<evidence type="ECO:0000313" key="8">
    <source>
        <dbReference type="Proteomes" id="UP000198893"/>
    </source>
</evidence>
<evidence type="ECO:0000256" key="3">
    <source>
        <dbReference type="ARBA" id="ARBA00022898"/>
    </source>
</evidence>
<dbReference type="GO" id="GO:0047804">
    <property type="term" value="F:cysteine-S-conjugate beta-lyase activity"/>
    <property type="evidence" value="ECO:0007669"/>
    <property type="project" value="UniProtKB-EC"/>
</dbReference>
<keyword evidence="4 7" id="KW-0456">Lyase</keyword>
<dbReference type="EMBL" id="FODS01000007">
    <property type="protein sequence ID" value="SEO57003.1"/>
    <property type="molecule type" value="Genomic_DNA"/>
</dbReference>
<evidence type="ECO:0000256" key="5">
    <source>
        <dbReference type="ARBA" id="ARBA00037974"/>
    </source>
</evidence>
<evidence type="ECO:0000256" key="1">
    <source>
        <dbReference type="ARBA" id="ARBA00001933"/>
    </source>
</evidence>
<protein>
    <recommendedName>
        <fullName evidence="2">cysteine-S-conjugate beta-lyase</fullName>
        <ecNumber evidence="2">4.4.1.13</ecNumber>
    </recommendedName>
</protein>
<evidence type="ECO:0000259" key="6">
    <source>
        <dbReference type="Pfam" id="PF00155"/>
    </source>
</evidence>
<dbReference type="PANTHER" id="PTHR43525">
    <property type="entry name" value="PROTEIN MALY"/>
    <property type="match status" value="1"/>
</dbReference>
<keyword evidence="3" id="KW-0663">Pyridoxal phosphate</keyword>
<keyword evidence="8" id="KW-1185">Reference proteome</keyword>